<feature type="transmembrane region" description="Helical" evidence="8">
    <location>
        <begin position="123"/>
        <end position="142"/>
    </location>
</feature>
<evidence type="ECO:0000256" key="2">
    <source>
        <dbReference type="ARBA" id="ARBA00008566"/>
    </source>
</evidence>
<keyword evidence="10" id="KW-1185">Reference proteome</keyword>
<dbReference type="GO" id="GO:0000319">
    <property type="term" value="F:sulfite transmembrane transporter activity"/>
    <property type="evidence" value="ECO:0007669"/>
    <property type="project" value="TreeGrafter"/>
</dbReference>
<organism evidence="9 10">
    <name type="scientific">Halohasta litchfieldiae</name>
    <dbReference type="NCBI Taxonomy" id="1073996"/>
    <lineage>
        <taxon>Archaea</taxon>
        <taxon>Methanobacteriati</taxon>
        <taxon>Methanobacteriota</taxon>
        <taxon>Stenosarchaea group</taxon>
        <taxon>Halobacteria</taxon>
        <taxon>Halobacteriales</taxon>
        <taxon>Haloferacaceae</taxon>
        <taxon>Halohasta</taxon>
    </lineage>
</organism>
<evidence type="ECO:0000256" key="6">
    <source>
        <dbReference type="ARBA" id="ARBA00022989"/>
    </source>
</evidence>
<evidence type="ECO:0000256" key="7">
    <source>
        <dbReference type="ARBA" id="ARBA00023136"/>
    </source>
</evidence>
<dbReference type="Gene3D" id="1.50.10.150">
    <property type="entry name" value="Voltage-dependent anion channel"/>
    <property type="match status" value="1"/>
</dbReference>
<dbReference type="PANTHER" id="PTHR31686">
    <property type="match status" value="1"/>
</dbReference>
<dbReference type="Proteomes" id="UP000198888">
    <property type="component" value="Unassembled WGS sequence"/>
</dbReference>
<evidence type="ECO:0000256" key="8">
    <source>
        <dbReference type="SAM" id="Phobius"/>
    </source>
</evidence>
<comment type="subcellular location">
    <subcellularLocation>
        <location evidence="1">Cell membrane</location>
        <topology evidence="1">Multi-pass membrane protein</topology>
    </subcellularLocation>
</comment>
<keyword evidence="6 8" id="KW-1133">Transmembrane helix</keyword>
<evidence type="ECO:0000256" key="1">
    <source>
        <dbReference type="ARBA" id="ARBA00004651"/>
    </source>
</evidence>
<comment type="similarity">
    <text evidence="2">Belongs to the tellurite-resistance/dicarboxylate transporter (TDT) family.</text>
</comment>
<proteinExistence type="inferred from homology"/>
<dbReference type="KEGG" id="hae:halTADL_1200"/>
<gene>
    <name evidence="9" type="ORF">SAMN05444271_12925</name>
</gene>
<feature type="transmembrane region" description="Helical" evidence="8">
    <location>
        <begin position="162"/>
        <end position="182"/>
    </location>
</feature>
<feature type="transmembrane region" description="Helical" evidence="8">
    <location>
        <begin position="32"/>
        <end position="49"/>
    </location>
</feature>
<dbReference type="InterPro" id="IPR051629">
    <property type="entry name" value="Sulfite_efflux_TDT"/>
</dbReference>
<feature type="transmembrane region" description="Helical" evidence="8">
    <location>
        <begin position="229"/>
        <end position="247"/>
    </location>
</feature>
<dbReference type="InterPro" id="IPR038665">
    <property type="entry name" value="Voltage-dep_anion_channel_sf"/>
</dbReference>
<dbReference type="CDD" id="cd09319">
    <property type="entry name" value="TDT_like_1"/>
    <property type="match status" value="1"/>
</dbReference>
<dbReference type="AlphaFoldDB" id="A0A1H6X340"/>
<feature type="transmembrane region" description="Helical" evidence="8">
    <location>
        <begin position="56"/>
        <end position="77"/>
    </location>
</feature>
<dbReference type="PANTHER" id="PTHR31686:SF1">
    <property type="entry name" value="SULFITE EFFLUX PUMP SSU1"/>
    <property type="match status" value="1"/>
</dbReference>
<feature type="transmembrane region" description="Helical" evidence="8">
    <location>
        <begin position="189"/>
        <end position="213"/>
    </location>
</feature>
<dbReference type="InterPro" id="IPR004695">
    <property type="entry name" value="SLAC1/Mae1/Ssu1/TehA"/>
</dbReference>
<dbReference type="STRING" id="1073996.SAMN05444271_12925"/>
<protein>
    <submittedName>
        <fullName evidence="9">Tellurite resistance protein TehA</fullName>
    </submittedName>
</protein>
<feature type="transmembrane region" description="Helical" evidence="8">
    <location>
        <begin position="339"/>
        <end position="360"/>
    </location>
</feature>
<reference evidence="9 10" key="1">
    <citation type="submission" date="2016-10" db="EMBL/GenBank/DDBJ databases">
        <authorList>
            <person name="de Groot N.N."/>
        </authorList>
    </citation>
    <scope>NUCLEOTIDE SEQUENCE [LARGE SCALE GENOMIC DNA]</scope>
    <source>
        <strain evidence="9 10">DSM 22187</strain>
    </source>
</reference>
<keyword evidence="4" id="KW-1003">Cell membrane</keyword>
<keyword evidence="5 8" id="KW-0812">Transmembrane</keyword>
<dbReference type="GO" id="GO:0005886">
    <property type="term" value="C:plasma membrane"/>
    <property type="evidence" value="ECO:0007669"/>
    <property type="project" value="UniProtKB-SubCell"/>
</dbReference>
<keyword evidence="7 8" id="KW-0472">Membrane</keyword>
<evidence type="ECO:0000256" key="3">
    <source>
        <dbReference type="ARBA" id="ARBA00022448"/>
    </source>
</evidence>
<feature type="transmembrane region" description="Helical" evidence="8">
    <location>
        <begin position="268"/>
        <end position="287"/>
    </location>
</feature>
<sequence length="363" mass="39740">MTITDEMTNTRESLTGSLADSDAVTVVDEWNTLYFAFVMATGIVSIATHELGFTRIGWGLFGLNVVAYLLISGLTLARIGHIPSVALHDLQSYDRGMVSFTMIAGTCVLGSQFVIFGVSTTVATGLLVVGSLLWVLLIYRVFFALTITTTDEPIAHGIDGSWFLVVVATQSVAVLAGLLAPLSQSTESLLLVAVGLYSIGGMFYLILITLVFYRMTFYAFDPRSATPPYWINMGAVAITTLAGAILLETTDQWLFLADIEPFLTGFTFFFWATATWWIPLLIILGVWRHTVGGIALPHTLEGYRPRYWGMVFPLGMYTESSLRLGTVTDLTVLTDIPELFVYVALIAWVGVSVGLVRRLVDIV</sequence>
<evidence type="ECO:0000256" key="5">
    <source>
        <dbReference type="ARBA" id="ARBA00022692"/>
    </source>
</evidence>
<dbReference type="EMBL" id="FNYR01000029">
    <property type="protein sequence ID" value="SEJ19232.1"/>
    <property type="molecule type" value="Genomic_DNA"/>
</dbReference>
<feature type="transmembrane region" description="Helical" evidence="8">
    <location>
        <begin position="97"/>
        <end position="116"/>
    </location>
</feature>
<evidence type="ECO:0000313" key="10">
    <source>
        <dbReference type="Proteomes" id="UP000198888"/>
    </source>
</evidence>
<name>A0A1H6X340_9EURY</name>
<evidence type="ECO:0000256" key="4">
    <source>
        <dbReference type="ARBA" id="ARBA00022475"/>
    </source>
</evidence>
<evidence type="ECO:0000313" key="9">
    <source>
        <dbReference type="EMBL" id="SEJ19232.1"/>
    </source>
</evidence>
<accession>A0A1H6X340</accession>
<dbReference type="Pfam" id="PF03595">
    <property type="entry name" value="SLAC1"/>
    <property type="match status" value="1"/>
</dbReference>
<keyword evidence="3" id="KW-0813">Transport</keyword>
<accession>A0A2H4Q0T7</accession>